<dbReference type="GO" id="GO:0017111">
    <property type="term" value="F:ribonucleoside triphosphate phosphatase activity"/>
    <property type="evidence" value="ECO:0007669"/>
    <property type="project" value="InterPro"/>
</dbReference>
<comment type="caution">
    <text evidence="10">Lacks conserved residue(s) required for the propagation of feature annotation.</text>
</comment>
<proteinExistence type="inferred from homology"/>
<reference evidence="12 13" key="1">
    <citation type="submission" date="2010-10" db="EMBL/GenBank/DDBJ databases">
        <title>Complete sequence of Frankia sp. EuI1c.</title>
        <authorList>
            <consortium name="US DOE Joint Genome Institute"/>
            <person name="Lucas S."/>
            <person name="Copeland A."/>
            <person name="Lapidus A."/>
            <person name="Cheng J.-F."/>
            <person name="Bruce D."/>
            <person name="Goodwin L."/>
            <person name="Pitluck S."/>
            <person name="Chertkov O."/>
            <person name="Detter J.C."/>
            <person name="Han C."/>
            <person name="Tapia R."/>
            <person name="Land M."/>
            <person name="Hauser L."/>
            <person name="Jeffries C."/>
            <person name="Kyrpides N."/>
            <person name="Ivanova N."/>
            <person name="Mikhailova N."/>
            <person name="Beauchemin N."/>
            <person name="Sen A."/>
            <person name="Sur S.A."/>
            <person name="Gtari M."/>
            <person name="Wall L."/>
            <person name="Tisa L."/>
            <person name="Woyke T."/>
        </authorList>
    </citation>
    <scope>NUCLEOTIDE SEQUENCE [LARGE SCALE GENOMIC DNA]</scope>
    <source>
        <strain evidence="13">DSM 45817 / CECT 9037 / EuI1c</strain>
    </source>
</reference>
<dbReference type="GO" id="GO:0035870">
    <property type="term" value="F:dITP diphosphatase activity"/>
    <property type="evidence" value="ECO:0007669"/>
    <property type="project" value="UniProtKB-UniRule"/>
</dbReference>
<dbReference type="NCBIfam" id="TIGR00042">
    <property type="entry name" value="RdgB/HAM1 family non-canonical purine NTP pyrophosphatase"/>
    <property type="match status" value="1"/>
</dbReference>
<dbReference type="GO" id="GO:0000166">
    <property type="term" value="F:nucleotide binding"/>
    <property type="evidence" value="ECO:0007669"/>
    <property type="project" value="UniProtKB-KW"/>
</dbReference>
<dbReference type="HAMAP" id="MF_01405">
    <property type="entry name" value="Non_canon_purine_NTPase"/>
    <property type="match status" value="1"/>
</dbReference>
<feature type="binding site" evidence="10">
    <location>
        <position position="188"/>
    </location>
    <ligand>
        <name>substrate</name>
    </ligand>
</feature>
<evidence type="ECO:0000256" key="2">
    <source>
        <dbReference type="ARBA" id="ARBA00011738"/>
    </source>
</evidence>
<feature type="binding site" evidence="10">
    <location>
        <begin position="193"/>
        <end position="194"/>
    </location>
    <ligand>
        <name>substrate</name>
    </ligand>
</feature>
<comment type="catalytic activity">
    <reaction evidence="8 10">
        <text>dITP + H2O = dIMP + diphosphate + H(+)</text>
        <dbReference type="Rhea" id="RHEA:28342"/>
        <dbReference type="ChEBI" id="CHEBI:15377"/>
        <dbReference type="ChEBI" id="CHEBI:15378"/>
        <dbReference type="ChEBI" id="CHEBI:33019"/>
        <dbReference type="ChEBI" id="CHEBI:61194"/>
        <dbReference type="ChEBI" id="CHEBI:61382"/>
        <dbReference type="EC" id="3.6.1.66"/>
    </reaction>
</comment>
<keyword evidence="3 10" id="KW-0479">Metal-binding</keyword>
<dbReference type="STRING" id="298654.FraEuI1c_5804"/>
<dbReference type="RefSeq" id="WP_013426906.1">
    <property type="nucleotide sequence ID" value="NC_014666.1"/>
</dbReference>
<evidence type="ECO:0000256" key="9">
    <source>
        <dbReference type="ARBA" id="ARBA00052017"/>
    </source>
</evidence>
<dbReference type="FunCoup" id="E3IX16">
    <property type="interactions" value="343"/>
</dbReference>
<dbReference type="Pfam" id="PF01725">
    <property type="entry name" value="Ham1p_like"/>
    <property type="match status" value="1"/>
</dbReference>
<organism evidence="12 13">
    <name type="scientific">Pseudofrankia inefficax (strain DSM 45817 / CECT 9037 / DDB 130130 / EuI1c)</name>
    <name type="common">Frankia inefficax</name>
    <dbReference type="NCBI Taxonomy" id="298654"/>
    <lineage>
        <taxon>Bacteria</taxon>
        <taxon>Bacillati</taxon>
        <taxon>Actinomycetota</taxon>
        <taxon>Actinomycetes</taxon>
        <taxon>Frankiales</taxon>
        <taxon>Frankiaceae</taxon>
        <taxon>Pseudofrankia</taxon>
    </lineage>
</organism>
<dbReference type="GO" id="GO:0036220">
    <property type="term" value="F:ITP diphosphatase activity"/>
    <property type="evidence" value="ECO:0007669"/>
    <property type="project" value="UniProtKB-UniRule"/>
</dbReference>
<feature type="binding site" evidence="10">
    <location>
        <position position="76"/>
    </location>
    <ligand>
        <name>Mg(2+)</name>
        <dbReference type="ChEBI" id="CHEBI:18420"/>
    </ligand>
</feature>
<evidence type="ECO:0000256" key="6">
    <source>
        <dbReference type="ARBA" id="ARBA00022842"/>
    </source>
</evidence>
<evidence type="ECO:0000313" key="12">
    <source>
        <dbReference type="EMBL" id="ADP83788.1"/>
    </source>
</evidence>
<evidence type="ECO:0000256" key="1">
    <source>
        <dbReference type="ARBA" id="ARBA00008023"/>
    </source>
</evidence>
<keyword evidence="13" id="KW-1185">Reference proteome</keyword>
<dbReference type="FunFam" id="3.90.950.10:FF:000001">
    <property type="entry name" value="dITP/XTP pyrophosphatase"/>
    <property type="match status" value="1"/>
</dbReference>
<keyword evidence="7 10" id="KW-0546">Nucleotide metabolism</keyword>
<keyword evidence="5 10" id="KW-0378">Hydrolase</keyword>
<dbReference type="HOGENOM" id="CLU_082080_0_1_11"/>
<dbReference type="CDD" id="cd00515">
    <property type="entry name" value="HAM1"/>
    <property type="match status" value="1"/>
</dbReference>
<gene>
    <name evidence="12" type="ordered locus">FraEuI1c_5804</name>
</gene>
<keyword evidence="6 10" id="KW-0460">Magnesium</keyword>
<dbReference type="AlphaFoldDB" id="E3IX16"/>
<feature type="active site" description="Proton acceptor" evidence="10">
    <location>
        <position position="76"/>
    </location>
</feature>
<dbReference type="InterPro" id="IPR029001">
    <property type="entry name" value="ITPase-like_fam"/>
</dbReference>
<dbReference type="PANTHER" id="PTHR11067">
    <property type="entry name" value="INOSINE TRIPHOSPHATE PYROPHOSPHATASE/HAM1 PROTEIN"/>
    <property type="match status" value="1"/>
</dbReference>
<name>E3IX16_PSEI1</name>
<evidence type="ECO:0000313" key="13">
    <source>
        <dbReference type="Proteomes" id="UP000002484"/>
    </source>
</evidence>
<keyword evidence="4 10" id="KW-0547">Nucleotide-binding</keyword>
<dbReference type="eggNOG" id="COG0127">
    <property type="taxonomic scope" value="Bacteria"/>
</dbReference>
<comment type="similarity">
    <text evidence="1 10 11">Belongs to the HAM1 NTPase family.</text>
</comment>
<dbReference type="KEGG" id="fri:FraEuI1c_5804"/>
<comment type="catalytic activity">
    <reaction evidence="9 10">
        <text>XTP + H2O = XMP + diphosphate + H(+)</text>
        <dbReference type="Rhea" id="RHEA:28610"/>
        <dbReference type="ChEBI" id="CHEBI:15377"/>
        <dbReference type="ChEBI" id="CHEBI:15378"/>
        <dbReference type="ChEBI" id="CHEBI:33019"/>
        <dbReference type="ChEBI" id="CHEBI:57464"/>
        <dbReference type="ChEBI" id="CHEBI:61314"/>
        <dbReference type="EC" id="3.6.1.66"/>
    </reaction>
</comment>
<comment type="subunit">
    <text evidence="2 10">Homodimer.</text>
</comment>
<comment type="cofactor">
    <cofactor evidence="10">
        <name>Mg(2+)</name>
        <dbReference type="ChEBI" id="CHEBI:18420"/>
    </cofactor>
    <text evidence="10">Binds 1 Mg(2+) ion per subunit.</text>
</comment>
<dbReference type="InterPro" id="IPR002637">
    <property type="entry name" value="RdgB/HAM1"/>
</dbReference>
<dbReference type="SUPFAM" id="SSF52972">
    <property type="entry name" value="ITPase-like"/>
    <property type="match status" value="1"/>
</dbReference>
<dbReference type="EMBL" id="CP002299">
    <property type="protein sequence ID" value="ADP83788.1"/>
    <property type="molecule type" value="Genomic_DNA"/>
</dbReference>
<evidence type="ECO:0000256" key="8">
    <source>
        <dbReference type="ARBA" id="ARBA00051875"/>
    </source>
</evidence>
<evidence type="ECO:0000256" key="3">
    <source>
        <dbReference type="ARBA" id="ARBA00022723"/>
    </source>
</evidence>
<protein>
    <recommendedName>
        <fullName evidence="10">dITP/XTP pyrophosphatase</fullName>
        <ecNumber evidence="10">3.6.1.66</ecNumber>
    </recommendedName>
    <alternativeName>
        <fullName evidence="10">Non-canonical purine NTP pyrophosphatase</fullName>
    </alternativeName>
    <alternativeName>
        <fullName evidence="10">Non-standard purine NTP pyrophosphatase</fullName>
    </alternativeName>
    <alternativeName>
        <fullName evidence="10">Nucleoside-triphosphate diphosphatase</fullName>
    </alternativeName>
    <alternativeName>
        <fullName evidence="10">Nucleoside-triphosphate pyrophosphatase</fullName>
        <shortName evidence="10">NTPase</shortName>
    </alternativeName>
</protein>
<dbReference type="OrthoDB" id="9807456at2"/>
<feature type="binding site" evidence="10">
    <location>
        <begin position="15"/>
        <end position="20"/>
    </location>
    <ligand>
        <name>substrate</name>
    </ligand>
</feature>
<evidence type="ECO:0000256" key="10">
    <source>
        <dbReference type="HAMAP-Rule" id="MF_01405"/>
    </source>
</evidence>
<dbReference type="EC" id="3.6.1.66" evidence="10"/>
<dbReference type="InterPro" id="IPR020922">
    <property type="entry name" value="dITP/XTP_pyrophosphatase"/>
</dbReference>
<evidence type="ECO:0000256" key="5">
    <source>
        <dbReference type="ARBA" id="ARBA00022801"/>
    </source>
</evidence>
<dbReference type="InParanoid" id="E3IX16"/>
<comment type="catalytic activity">
    <reaction evidence="10">
        <text>ITP + H2O = IMP + diphosphate + H(+)</text>
        <dbReference type="Rhea" id="RHEA:29399"/>
        <dbReference type="ChEBI" id="CHEBI:15377"/>
        <dbReference type="ChEBI" id="CHEBI:15378"/>
        <dbReference type="ChEBI" id="CHEBI:33019"/>
        <dbReference type="ChEBI" id="CHEBI:58053"/>
        <dbReference type="ChEBI" id="CHEBI:61402"/>
        <dbReference type="EC" id="3.6.1.66"/>
    </reaction>
</comment>
<dbReference type="PANTHER" id="PTHR11067:SF9">
    <property type="entry name" value="INOSINE TRIPHOSPHATE PYROPHOSPHATASE"/>
    <property type="match status" value="1"/>
</dbReference>
<sequence length="215" mass="22176">MTAAVGAPARLVLASRNEAKLVELRRILAAAGLAVELVGLPDGPEVPETGRTFAENALIKARDAAATTGLPAVADDSGLAVEELNGMPGVRSARWAGSPPGRPRAEKDAANNALLLAQLDDVPVERRGAAFVCAAAFVDPRGTEHVVHGELRGRLLAAPRGAGGFGYDPLFRPDGETRTSAELTAQEKDAISHRGQAFRALAAVLPELLGAGAGR</sequence>
<feature type="binding site" evidence="10">
    <location>
        <position position="77"/>
    </location>
    <ligand>
        <name>substrate</name>
    </ligand>
</feature>
<evidence type="ECO:0000256" key="4">
    <source>
        <dbReference type="ARBA" id="ARBA00022741"/>
    </source>
</evidence>
<accession>E3IX16</accession>
<feature type="binding site" evidence="10">
    <location>
        <begin position="165"/>
        <end position="168"/>
    </location>
    <ligand>
        <name>substrate</name>
    </ligand>
</feature>
<dbReference type="GO" id="GO:0009146">
    <property type="term" value="P:purine nucleoside triphosphate catabolic process"/>
    <property type="evidence" value="ECO:0007669"/>
    <property type="project" value="UniProtKB-UniRule"/>
</dbReference>
<dbReference type="GO" id="GO:0009117">
    <property type="term" value="P:nucleotide metabolic process"/>
    <property type="evidence" value="ECO:0007669"/>
    <property type="project" value="UniProtKB-KW"/>
</dbReference>
<dbReference type="GO" id="GO:0005829">
    <property type="term" value="C:cytosol"/>
    <property type="evidence" value="ECO:0007669"/>
    <property type="project" value="TreeGrafter"/>
</dbReference>
<dbReference type="GO" id="GO:0036222">
    <property type="term" value="F:XTP diphosphatase activity"/>
    <property type="evidence" value="ECO:0007669"/>
    <property type="project" value="UniProtKB-UniRule"/>
</dbReference>
<dbReference type="GO" id="GO:0046872">
    <property type="term" value="F:metal ion binding"/>
    <property type="evidence" value="ECO:0007669"/>
    <property type="project" value="UniProtKB-KW"/>
</dbReference>
<evidence type="ECO:0000256" key="11">
    <source>
        <dbReference type="RuleBase" id="RU003781"/>
    </source>
</evidence>
<dbReference type="Proteomes" id="UP000002484">
    <property type="component" value="Chromosome"/>
</dbReference>
<comment type="function">
    <text evidence="10">Pyrophosphatase that catalyzes the hydrolysis of nucleoside triphosphates to their monophosphate derivatives, with a high preference for the non-canonical purine nucleotides XTP (xanthosine triphosphate), dITP (deoxyinosine triphosphate) and ITP. Seems to function as a house-cleaning enzyme that removes non-canonical purine nucleotides from the nucleotide pool, thus preventing their incorporation into DNA/RNA and avoiding chromosomal lesions.</text>
</comment>
<dbReference type="Gene3D" id="3.90.950.10">
    <property type="match status" value="1"/>
</dbReference>
<evidence type="ECO:0000256" key="7">
    <source>
        <dbReference type="ARBA" id="ARBA00023080"/>
    </source>
</evidence>